<dbReference type="AlphaFoldDB" id="A0A9P7VI22"/>
<accession>A0A9P7VI22</accession>
<keyword evidence="1" id="KW-0472">Membrane</keyword>
<dbReference type="GeneID" id="66106875"/>
<gene>
    <name evidence="2" type="ORF">BT62DRAFT_924110</name>
</gene>
<keyword evidence="3" id="KW-1185">Reference proteome</keyword>
<dbReference type="EMBL" id="MU250573">
    <property type="protein sequence ID" value="KAG7440324.1"/>
    <property type="molecule type" value="Genomic_DNA"/>
</dbReference>
<evidence type="ECO:0000313" key="2">
    <source>
        <dbReference type="EMBL" id="KAG7440324.1"/>
    </source>
</evidence>
<proteinExistence type="predicted"/>
<keyword evidence="1" id="KW-1133">Transmembrane helix</keyword>
<sequence>MTAFQLFFLPATMYLLYVLVLHLWCKVMKGYKWVICQQDALMDKLNKKLNNSSLLNDDQMELMDALKDAVSLETVARFCIEHPIAGSLQENAPDVELQQHLQTELILEDILSDHSCLQW</sequence>
<dbReference type="Proteomes" id="UP000812287">
    <property type="component" value="Unassembled WGS sequence"/>
</dbReference>
<reference evidence="2" key="1">
    <citation type="submission" date="2020-11" db="EMBL/GenBank/DDBJ databases">
        <title>Adaptations for nitrogen fixation in a non-lichenized fungal sporocarp promotes dispersal by wood-feeding termites.</title>
        <authorList>
            <consortium name="DOE Joint Genome Institute"/>
            <person name="Koch R.A."/>
            <person name="Yoon G."/>
            <person name="Arayal U."/>
            <person name="Lail K."/>
            <person name="Amirebrahimi M."/>
            <person name="Labutti K."/>
            <person name="Lipzen A."/>
            <person name="Riley R."/>
            <person name="Barry K."/>
            <person name="Henrissat B."/>
            <person name="Grigoriev I.V."/>
            <person name="Herr J.R."/>
            <person name="Aime M.C."/>
        </authorList>
    </citation>
    <scope>NUCLEOTIDE SEQUENCE</scope>
    <source>
        <strain evidence="2">MCA 3950</strain>
    </source>
</reference>
<evidence type="ECO:0000313" key="3">
    <source>
        <dbReference type="Proteomes" id="UP000812287"/>
    </source>
</evidence>
<organism evidence="2 3">
    <name type="scientific">Guyanagaster necrorhizus</name>
    <dbReference type="NCBI Taxonomy" id="856835"/>
    <lineage>
        <taxon>Eukaryota</taxon>
        <taxon>Fungi</taxon>
        <taxon>Dikarya</taxon>
        <taxon>Basidiomycota</taxon>
        <taxon>Agaricomycotina</taxon>
        <taxon>Agaricomycetes</taxon>
        <taxon>Agaricomycetidae</taxon>
        <taxon>Agaricales</taxon>
        <taxon>Marasmiineae</taxon>
        <taxon>Physalacriaceae</taxon>
        <taxon>Guyanagaster</taxon>
    </lineage>
</organism>
<dbReference type="RefSeq" id="XP_043033824.1">
    <property type="nucleotide sequence ID" value="XM_043184578.1"/>
</dbReference>
<comment type="caution">
    <text evidence="2">The sequence shown here is derived from an EMBL/GenBank/DDBJ whole genome shotgun (WGS) entry which is preliminary data.</text>
</comment>
<evidence type="ECO:0000256" key="1">
    <source>
        <dbReference type="SAM" id="Phobius"/>
    </source>
</evidence>
<keyword evidence="1" id="KW-0812">Transmembrane</keyword>
<feature type="transmembrane region" description="Helical" evidence="1">
    <location>
        <begin position="6"/>
        <end position="25"/>
    </location>
</feature>
<protein>
    <submittedName>
        <fullName evidence="2">Uncharacterized protein</fullName>
    </submittedName>
</protein>
<name>A0A9P7VI22_9AGAR</name>